<keyword evidence="3 4" id="KW-0032">Aminotransferase</keyword>
<dbReference type="GO" id="GO:0010121">
    <property type="term" value="P:L-arginine catabolic process to proline via ornithine"/>
    <property type="evidence" value="ECO:0007669"/>
    <property type="project" value="TreeGrafter"/>
</dbReference>
<comment type="catalytic activity">
    <reaction evidence="3">
        <text>a 2-oxocarboxylate + L-ornithine = L-glutamate 5-semialdehyde + an L-alpha-amino acid</text>
        <dbReference type="Rhea" id="RHEA:13877"/>
        <dbReference type="ChEBI" id="CHEBI:35179"/>
        <dbReference type="ChEBI" id="CHEBI:46911"/>
        <dbReference type="ChEBI" id="CHEBI:58066"/>
        <dbReference type="ChEBI" id="CHEBI:59869"/>
        <dbReference type="EC" id="2.6.1.13"/>
    </reaction>
</comment>
<dbReference type="EMBL" id="PGGS01005316">
    <property type="protein sequence ID" value="PNG70204.1"/>
    <property type="molecule type" value="Genomic_DNA"/>
</dbReference>
<protein>
    <recommendedName>
        <fullName evidence="3">Ornithine aminotransferase</fullName>
        <ecNumber evidence="3">2.6.1.13</ecNumber>
    </recommendedName>
</protein>
<comment type="cofactor">
    <cofactor evidence="1 3">
        <name>pyridoxal 5'-phosphate</name>
        <dbReference type="ChEBI" id="CHEBI:597326"/>
    </cofactor>
</comment>
<comment type="pathway">
    <text evidence="3">Amino-acid biosynthesis; L-proline biosynthesis; L-glutamate 5-semialdehyde from L-ornithine: step 1/1.</text>
</comment>
<dbReference type="GO" id="GO:0005737">
    <property type="term" value="C:cytoplasm"/>
    <property type="evidence" value="ECO:0007669"/>
    <property type="project" value="TreeGrafter"/>
</dbReference>
<dbReference type="GO" id="GO:0004587">
    <property type="term" value="F:ornithine aminotransferase activity"/>
    <property type="evidence" value="ECO:0007669"/>
    <property type="project" value="UniProtKB-EC"/>
</dbReference>
<proteinExistence type="inferred from homology"/>
<evidence type="ECO:0000256" key="1">
    <source>
        <dbReference type="ARBA" id="ARBA00001933"/>
    </source>
</evidence>
<evidence type="ECO:0000313" key="5">
    <source>
        <dbReference type="Proteomes" id="UP000236333"/>
    </source>
</evidence>
<keyword evidence="3" id="KW-0663">Pyridoxal phosphate</keyword>
<dbReference type="GO" id="GO:0030170">
    <property type="term" value="F:pyridoxal phosphate binding"/>
    <property type="evidence" value="ECO:0007669"/>
    <property type="project" value="InterPro"/>
</dbReference>
<dbReference type="OrthoDB" id="10261433at2759"/>
<dbReference type="GO" id="GO:0042802">
    <property type="term" value="F:identical protein binding"/>
    <property type="evidence" value="ECO:0007669"/>
    <property type="project" value="TreeGrafter"/>
</dbReference>
<comment type="caution">
    <text evidence="4">The sequence shown here is derived from an EMBL/GenBank/DDBJ whole genome shotgun (WGS) entry which is preliminary data.</text>
</comment>
<evidence type="ECO:0000313" key="4">
    <source>
        <dbReference type="EMBL" id="PNG70204.1"/>
    </source>
</evidence>
<evidence type="ECO:0000256" key="2">
    <source>
        <dbReference type="ARBA" id="ARBA00008954"/>
    </source>
</evidence>
<dbReference type="UniPathway" id="UPA00098">
    <property type="reaction ID" value="UER00358"/>
</dbReference>
<dbReference type="InterPro" id="IPR015424">
    <property type="entry name" value="PyrdxlP-dep_Trfase"/>
</dbReference>
<dbReference type="InterPro" id="IPR015421">
    <property type="entry name" value="PyrdxlP-dep_Trfase_major"/>
</dbReference>
<dbReference type="InterPro" id="IPR005814">
    <property type="entry name" value="Aminotrans_3"/>
</dbReference>
<sequence length="61" mass="6665">MVEHIQGEAGVVVPDPGYLAGAHRLLKQHNALLIADEVQTGLCRTGRMLACDWEDVKPDIL</sequence>
<keyword evidence="5" id="KW-1185">Reference proteome</keyword>
<accession>A0A2J7X362</accession>
<feature type="non-terminal residue" evidence="4">
    <location>
        <position position="61"/>
    </location>
</feature>
<reference evidence="4 5" key="1">
    <citation type="journal article" date="2017" name="Mol. Biol. Evol.">
        <title>The 4-celled Tetrabaena socialis nuclear genome reveals the essential components for genetic control of cell number at the origin of multicellularity in the volvocine lineage.</title>
        <authorList>
            <person name="Featherston J."/>
            <person name="Arakaki Y."/>
            <person name="Hanschen E.R."/>
            <person name="Ferris P.J."/>
            <person name="Michod R.E."/>
            <person name="Olson B.J.S.C."/>
            <person name="Nozaki H."/>
            <person name="Durand P.M."/>
        </authorList>
    </citation>
    <scope>NUCLEOTIDE SEQUENCE [LARGE SCALE GENOMIC DNA]</scope>
    <source>
        <strain evidence="4 5">NIES-571</strain>
    </source>
</reference>
<evidence type="ECO:0000256" key="3">
    <source>
        <dbReference type="RuleBase" id="RU365036"/>
    </source>
</evidence>
<dbReference type="Proteomes" id="UP000236333">
    <property type="component" value="Unassembled WGS sequence"/>
</dbReference>
<dbReference type="PANTHER" id="PTHR11986">
    <property type="entry name" value="AMINOTRANSFERASE CLASS III"/>
    <property type="match status" value="1"/>
</dbReference>
<gene>
    <name evidence="4" type="ORF">TSOC_015409</name>
</gene>
<dbReference type="Pfam" id="PF00202">
    <property type="entry name" value="Aminotran_3"/>
    <property type="match status" value="1"/>
</dbReference>
<dbReference type="EC" id="2.6.1.13" evidence="3"/>
<dbReference type="GO" id="GO:0055129">
    <property type="term" value="P:L-proline biosynthetic process"/>
    <property type="evidence" value="ECO:0007669"/>
    <property type="project" value="UniProtKB-UniPathway"/>
</dbReference>
<organism evidence="4 5">
    <name type="scientific">Tetrabaena socialis</name>
    <dbReference type="NCBI Taxonomy" id="47790"/>
    <lineage>
        <taxon>Eukaryota</taxon>
        <taxon>Viridiplantae</taxon>
        <taxon>Chlorophyta</taxon>
        <taxon>core chlorophytes</taxon>
        <taxon>Chlorophyceae</taxon>
        <taxon>CS clade</taxon>
        <taxon>Chlamydomonadales</taxon>
        <taxon>Tetrabaenaceae</taxon>
        <taxon>Tetrabaena</taxon>
    </lineage>
</organism>
<dbReference type="InterPro" id="IPR050103">
    <property type="entry name" value="Class-III_PLP-dep_AT"/>
</dbReference>
<dbReference type="GO" id="GO:0019544">
    <property type="term" value="P:L-arginine catabolic process to L-glutamate"/>
    <property type="evidence" value="ECO:0007669"/>
    <property type="project" value="TreeGrafter"/>
</dbReference>
<dbReference type="Gene3D" id="3.40.640.10">
    <property type="entry name" value="Type I PLP-dependent aspartate aminotransferase-like (Major domain)"/>
    <property type="match status" value="1"/>
</dbReference>
<dbReference type="AlphaFoldDB" id="A0A2J7X362"/>
<keyword evidence="3 4" id="KW-0808">Transferase</keyword>
<dbReference type="SUPFAM" id="SSF53383">
    <property type="entry name" value="PLP-dependent transferases"/>
    <property type="match status" value="1"/>
</dbReference>
<name>A0A2J7X362_9CHLO</name>
<dbReference type="PANTHER" id="PTHR11986:SF18">
    <property type="entry name" value="ORNITHINE AMINOTRANSFERASE, MITOCHONDRIAL"/>
    <property type="match status" value="1"/>
</dbReference>
<comment type="similarity">
    <text evidence="2 3">Belongs to the class-III pyridoxal-phosphate-dependent aminotransferase family.</text>
</comment>